<comment type="caution">
    <text evidence="3">The sequence shown here is derived from an EMBL/GenBank/DDBJ whole genome shotgun (WGS) entry which is preliminary data.</text>
</comment>
<dbReference type="AlphaFoldDB" id="A0A926DSL8"/>
<dbReference type="RefSeq" id="WP_177714503.1">
    <property type="nucleotide sequence ID" value="NZ_JACRSQ010000006.1"/>
</dbReference>
<dbReference type="SUPFAM" id="SSF48230">
    <property type="entry name" value="Chondroitin AC/alginate lyase"/>
    <property type="match status" value="1"/>
</dbReference>
<dbReference type="EMBL" id="JACRSQ010000006">
    <property type="protein sequence ID" value="MBC8543057.1"/>
    <property type="molecule type" value="Genomic_DNA"/>
</dbReference>
<accession>A0A926DSL8</accession>
<feature type="domain" description="Heparinase II/III-like C-terminal" evidence="2">
    <location>
        <begin position="402"/>
        <end position="548"/>
    </location>
</feature>
<organism evidence="3 4">
    <name type="scientific">Bianquea renquensis</name>
    <dbReference type="NCBI Taxonomy" id="2763661"/>
    <lineage>
        <taxon>Bacteria</taxon>
        <taxon>Bacillati</taxon>
        <taxon>Bacillota</taxon>
        <taxon>Clostridia</taxon>
        <taxon>Eubacteriales</taxon>
        <taxon>Bianqueaceae</taxon>
        <taxon>Bianquea</taxon>
    </lineage>
</organism>
<sequence length="613" mass="70329">MPRILEGYTVEGKVIPYERFKPFLDLSDGGVWGALTGELRTELIQRGEESLAMEYPLLTAELYREFCRNGNRSRYEDVYFKRRQMVCDLMVAECLEGQGRFVDKLIDGIWAILEETSWVIPAHNTSLDGAKYQLPDAYRGEIRYVDLFSAETGSLLAWVYHFLKDVLEEAVPHVIVDRMQYELNRRILEPYLQYDMPWMGLDGGFVNNWNPWIVSNVLAVAALCEENRERRQAIITRSLYILDYFAASYDDDGGCDEGPSYWGEAGAAFFDASELLYDMTGGELDIFQQPLVRAMGEYIMKMYIHGNYFINFADCHGQIRVNAFMIARFGRRVKSKSLEDFAVSQIGSEERPAFDNGYNLYRRLKNLWDVPKSQPSIEYAPKTFEYLPGIQIVAMREQPRSDKGLYVAIKGGHNGESHNHNDVGNFIVYSDGMPVVIDAGVDTYTEKTFSPLRYTIWSMRSSYHTLPDINGVEQEAGEAYRAKDFTVSQEQMSVSLDIAGAYPKEARVRRWIRKVQLAEGKILISETVEPEVPEEVELHYLLRDRPDIAAPGRAVLTEDLSLLYPHTLVPEIEEIEVKGTKIGQPWNRDALYRLRLRGRIEGETVLPFQILKD</sequence>
<evidence type="ECO:0000259" key="2">
    <source>
        <dbReference type="Pfam" id="PF07940"/>
    </source>
</evidence>
<evidence type="ECO:0000256" key="1">
    <source>
        <dbReference type="ARBA" id="ARBA00004196"/>
    </source>
</evidence>
<dbReference type="Gene3D" id="1.50.10.100">
    <property type="entry name" value="Chondroitin AC/alginate lyase"/>
    <property type="match status" value="1"/>
</dbReference>
<comment type="subcellular location">
    <subcellularLocation>
        <location evidence="1">Cell envelope</location>
    </subcellularLocation>
</comment>
<name>A0A926DSL8_9FIRM</name>
<dbReference type="InterPro" id="IPR012480">
    <property type="entry name" value="Hepar_II_III_C"/>
</dbReference>
<keyword evidence="4" id="KW-1185">Reference proteome</keyword>
<evidence type="ECO:0000313" key="3">
    <source>
        <dbReference type="EMBL" id="MBC8543057.1"/>
    </source>
</evidence>
<dbReference type="InterPro" id="IPR008929">
    <property type="entry name" value="Chondroitin_lyas"/>
</dbReference>
<dbReference type="GO" id="GO:0016829">
    <property type="term" value="F:lyase activity"/>
    <property type="evidence" value="ECO:0007669"/>
    <property type="project" value="InterPro"/>
</dbReference>
<evidence type="ECO:0000313" key="4">
    <source>
        <dbReference type="Proteomes" id="UP000657006"/>
    </source>
</evidence>
<proteinExistence type="predicted"/>
<dbReference type="Pfam" id="PF07940">
    <property type="entry name" value="Hepar_II_III_C"/>
    <property type="match status" value="1"/>
</dbReference>
<dbReference type="Gene3D" id="2.70.98.70">
    <property type="match status" value="1"/>
</dbReference>
<reference evidence="3" key="1">
    <citation type="submission" date="2020-08" db="EMBL/GenBank/DDBJ databases">
        <title>Genome public.</title>
        <authorList>
            <person name="Liu C."/>
            <person name="Sun Q."/>
        </authorList>
    </citation>
    <scope>NUCLEOTIDE SEQUENCE</scope>
    <source>
        <strain evidence="3">NSJ-32</strain>
    </source>
</reference>
<dbReference type="GO" id="GO:0030313">
    <property type="term" value="C:cell envelope"/>
    <property type="evidence" value="ECO:0007669"/>
    <property type="project" value="UniProtKB-SubCell"/>
</dbReference>
<dbReference type="Proteomes" id="UP000657006">
    <property type="component" value="Unassembled WGS sequence"/>
</dbReference>
<gene>
    <name evidence="3" type="ORF">H8730_05815</name>
</gene>
<protein>
    <submittedName>
        <fullName evidence="3">Heparinase II/III family protein</fullName>
    </submittedName>
</protein>